<dbReference type="InterPro" id="IPR037120">
    <property type="entry name" value="Haem_peroxidase_sf_animal"/>
</dbReference>
<protein>
    <submittedName>
        <fullName evidence="2">Peroxidase family protein</fullName>
    </submittedName>
</protein>
<reference evidence="2 3" key="1">
    <citation type="journal article" date="2019" name="Int. J. Syst. Evol. Microbiol.">
        <title>The Global Catalogue of Microorganisms (GCM) 10K type strain sequencing project: providing services to taxonomists for standard genome sequencing and annotation.</title>
        <authorList>
            <consortium name="The Broad Institute Genomics Platform"/>
            <consortium name="The Broad Institute Genome Sequencing Center for Infectious Disease"/>
            <person name="Wu L."/>
            <person name="Ma J."/>
        </authorList>
    </citation>
    <scope>NUCLEOTIDE SEQUENCE [LARGE SCALE GENOMIC DNA]</scope>
    <source>
        <strain evidence="2 3">JCM 9933</strain>
    </source>
</reference>
<organism evidence="2 3">
    <name type="scientific">Craurococcus roseus</name>
    <dbReference type="NCBI Taxonomy" id="77585"/>
    <lineage>
        <taxon>Bacteria</taxon>
        <taxon>Pseudomonadati</taxon>
        <taxon>Pseudomonadota</taxon>
        <taxon>Alphaproteobacteria</taxon>
        <taxon>Acetobacterales</taxon>
        <taxon>Acetobacteraceae</taxon>
        <taxon>Craurococcus</taxon>
    </lineage>
</organism>
<dbReference type="InterPro" id="IPR019791">
    <property type="entry name" value="Haem_peroxidase_animal"/>
</dbReference>
<evidence type="ECO:0000313" key="2">
    <source>
        <dbReference type="EMBL" id="GAA0604283.1"/>
    </source>
</evidence>
<gene>
    <name evidence="2" type="ORF">GCM10009416_47360</name>
</gene>
<accession>A0ABN1G5F7</accession>
<keyword evidence="2" id="KW-0560">Oxidoreductase</keyword>
<evidence type="ECO:0000313" key="3">
    <source>
        <dbReference type="Proteomes" id="UP001501588"/>
    </source>
</evidence>
<dbReference type="Gene3D" id="1.10.640.10">
    <property type="entry name" value="Haem peroxidase domain superfamily, animal type"/>
    <property type="match status" value="1"/>
</dbReference>
<name>A0ABN1G5F7_9PROT</name>
<keyword evidence="3" id="KW-1185">Reference proteome</keyword>
<comment type="caution">
    <text evidence="2">The sequence shown here is derived from an EMBL/GenBank/DDBJ whole genome shotgun (WGS) entry which is preliminary data.</text>
</comment>
<dbReference type="EMBL" id="BAAAFZ010000094">
    <property type="protein sequence ID" value="GAA0604283.1"/>
    <property type="molecule type" value="Genomic_DNA"/>
</dbReference>
<dbReference type="GO" id="GO:0004601">
    <property type="term" value="F:peroxidase activity"/>
    <property type="evidence" value="ECO:0007669"/>
    <property type="project" value="UniProtKB-KW"/>
</dbReference>
<proteinExistence type="predicted"/>
<dbReference type="Pfam" id="PF03098">
    <property type="entry name" value="An_peroxidase"/>
    <property type="match status" value="1"/>
</dbReference>
<feature type="region of interest" description="Disordered" evidence="1">
    <location>
        <begin position="132"/>
        <end position="178"/>
    </location>
</feature>
<dbReference type="InterPro" id="IPR010255">
    <property type="entry name" value="Haem_peroxidase_sf"/>
</dbReference>
<evidence type="ECO:0000256" key="1">
    <source>
        <dbReference type="SAM" id="MobiDB-lite"/>
    </source>
</evidence>
<sequence length="554" mass="60529">MQALHGGSPLGATDTATAPPPPAAVGPSTGGGPDRGAAREGRLRNFLGEPAERFAAIEKTPQRLKALAHMMTRTAGTRERDSKIPAGFTYLLQFVVHDLVDTEPSVLEAPHVEPGDRGNRRRKPLRLETLYGDGAGRAAERDESDADKLLVGPMAPGGAGKGGAAPRRDAPRCPLAQAGEEPPFWRTLLADEKNDTNVVLSQLTVLFTMLHNELVEAQGKGAEGRFDKARQATTLIYRHILRQEVLPKIIHPAVWKLYDGGFERLEPGPTSALPVEFTHGAFRFGHAMAQHRYQLNQATEDYPTRITDLLRQTAERAGREDLPLTADWIVAWSRFFGFEGRTEPNYARRIGPTVIGSLTAETLFPPKGAAGMPGLVHRDLMSSALAGLWSVRALIRRLREDERLEQLRDLLPGSDAELRAQVRGWLEKNRHPEFQLEDADVAALTDDPPMSFYVLLEAELARQKEGYADVETLGPLGSVVVAEVMLGILDHEDPEFGRAGGPLADKLTGVSKAFHGLGNFDTMAGLIHFVDERRPHPSSKVPAPRSADPEPDLV</sequence>
<keyword evidence="2" id="KW-0575">Peroxidase</keyword>
<dbReference type="Proteomes" id="UP001501588">
    <property type="component" value="Unassembled WGS sequence"/>
</dbReference>
<feature type="region of interest" description="Disordered" evidence="1">
    <location>
        <begin position="533"/>
        <end position="554"/>
    </location>
</feature>
<dbReference type="SUPFAM" id="SSF48113">
    <property type="entry name" value="Heme-dependent peroxidases"/>
    <property type="match status" value="1"/>
</dbReference>
<feature type="region of interest" description="Disordered" evidence="1">
    <location>
        <begin position="1"/>
        <end position="39"/>
    </location>
</feature>